<dbReference type="AlphaFoldDB" id="A0A0R0LX31"/>
<evidence type="ECO:0000313" key="2">
    <source>
        <dbReference type="Proteomes" id="UP000051530"/>
    </source>
</evidence>
<accession>A0A0R0LX31</accession>
<gene>
    <name evidence="1" type="ORF">M153_5050002478</name>
</gene>
<evidence type="ECO:0000313" key="1">
    <source>
        <dbReference type="EMBL" id="KRH93875.1"/>
    </source>
</evidence>
<dbReference type="Proteomes" id="UP000051530">
    <property type="component" value="Unassembled WGS sequence"/>
</dbReference>
<proteinExistence type="predicted"/>
<dbReference type="EMBL" id="LGUB01000190">
    <property type="protein sequence ID" value="KRH93875.1"/>
    <property type="molecule type" value="Genomic_DNA"/>
</dbReference>
<sequence>MVFRQRLLNNRVNLHDAFKENREFTHKGNELILFFILLFKSKEINHIA</sequence>
<dbReference type="VEuPathDB" id="MicrosporidiaDB:M153_5050002478"/>
<reference evidence="1 2" key="1">
    <citation type="submission" date="2015-07" db="EMBL/GenBank/DDBJ databases">
        <title>The genome of Pseudoloma neurophilia, a relevant intracellular parasite of the zebrafish.</title>
        <authorList>
            <person name="Ndikumana S."/>
            <person name="Pelin A."/>
            <person name="Sanders J."/>
            <person name="Corradi N."/>
        </authorList>
    </citation>
    <scope>NUCLEOTIDE SEQUENCE [LARGE SCALE GENOMIC DNA]</scope>
    <source>
        <strain evidence="1 2">MK1</strain>
    </source>
</reference>
<organism evidence="1 2">
    <name type="scientific">Pseudoloma neurophilia</name>
    <dbReference type="NCBI Taxonomy" id="146866"/>
    <lineage>
        <taxon>Eukaryota</taxon>
        <taxon>Fungi</taxon>
        <taxon>Fungi incertae sedis</taxon>
        <taxon>Microsporidia</taxon>
        <taxon>Pseudoloma</taxon>
    </lineage>
</organism>
<name>A0A0R0LX31_9MICR</name>
<protein>
    <submittedName>
        <fullName evidence="1">Uncharacterized protein</fullName>
    </submittedName>
</protein>
<keyword evidence="2" id="KW-1185">Reference proteome</keyword>
<comment type="caution">
    <text evidence="1">The sequence shown here is derived from an EMBL/GenBank/DDBJ whole genome shotgun (WGS) entry which is preliminary data.</text>
</comment>